<feature type="region of interest" description="Disordered" evidence="6">
    <location>
        <begin position="1"/>
        <end position="115"/>
    </location>
</feature>
<comment type="similarity">
    <text evidence="1">Belongs to the argonaute family. Ago subfamily.</text>
</comment>
<evidence type="ECO:0000256" key="1">
    <source>
        <dbReference type="ARBA" id="ARBA00008201"/>
    </source>
</evidence>
<evidence type="ECO:0000256" key="3">
    <source>
        <dbReference type="ARBA" id="ARBA00022845"/>
    </source>
</evidence>
<gene>
    <name evidence="9" type="ORF">TEA_005082</name>
</gene>
<feature type="domain" description="Piwi" evidence="8">
    <location>
        <begin position="778"/>
        <end position="1064"/>
    </location>
</feature>
<proteinExistence type="inferred from homology"/>
<evidence type="ECO:0000256" key="5">
    <source>
        <dbReference type="ARBA" id="ARBA00023274"/>
    </source>
</evidence>
<dbReference type="SMART" id="SM00950">
    <property type="entry name" value="Piwi"/>
    <property type="match status" value="1"/>
</dbReference>
<evidence type="ECO:0000256" key="4">
    <source>
        <dbReference type="ARBA" id="ARBA00023158"/>
    </source>
</evidence>
<dbReference type="SUPFAM" id="SSF53098">
    <property type="entry name" value="Ribonuclease H-like"/>
    <property type="match status" value="2"/>
</dbReference>
<dbReference type="InterPro" id="IPR032473">
    <property type="entry name" value="Argonaute_Mid_dom"/>
</dbReference>
<dbReference type="Gene3D" id="3.40.50.2300">
    <property type="match status" value="2"/>
</dbReference>
<dbReference type="Proteomes" id="UP000306102">
    <property type="component" value="Unassembled WGS sequence"/>
</dbReference>
<organism evidence="9 10">
    <name type="scientific">Camellia sinensis var. sinensis</name>
    <name type="common">China tea</name>
    <dbReference type="NCBI Taxonomy" id="542762"/>
    <lineage>
        <taxon>Eukaryota</taxon>
        <taxon>Viridiplantae</taxon>
        <taxon>Streptophyta</taxon>
        <taxon>Embryophyta</taxon>
        <taxon>Tracheophyta</taxon>
        <taxon>Spermatophyta</taxon>
        <taxon>Magnoliopsida</taxon>
        <taxon>eudicotyledons</taxon>
        <taxon>Gunneridae</taxon>
        <taxon>Pentapetalae</taxon>
        <taxon>asterids</taxon>
        <taxon>Ericales</taxon>
        <taxon>Theaceae</taxon>
        <taxon>Camellia</taxon>
    </lineage>
</organism>
<dbReference type="PANTHER" id="PTHR22891">
    <property type="entry name" value="EUKARYOTIC TRANSLATION INITIATION FACTOR 2C"/>
    <property type="match status" value="1"/>
</dbReference>
<dbReference type="InterPro" id="IPR036085">
    <property type="entry name" value="PAZ_dom_sf"/>
</dbReference>
<dbReference type="GO" id="GO:0051607">
    <property type="term" value="P:defense response to virus"/>
    <property type="evidence" value="ECO:0007669"/>
    <property type="project" value="UniProtKB-ARBA"/>
</dbReference>
<feature type="compositionally biased region" description="Low complexity" evidence="6">
    <location>
        <begin position="47"/>
        <end position="64"/>
    </location>
</feature>
<dbReference type="Pfam" id="PF02170">
    <property type="entry name" value="PAZ"/>
    <property type="match status" value="1"/>
</dbReference>
<dbReference type="EMBL" id="SDRB02009258">
    <property type="protein sequence ID" value="THG08543.1"/>
    <property type="molecule type" value="Genomic_DNA"/>
</dbReference>
<protein>
    <submittedName>
        <fullName evidence="9">Uncharacterized protein</fullName>
    </submittedName>
</protein>
<dbReference type="GO" id="GO:1990904">
    <property type="term" value="C:ribonucleoprotein complex"/>
    <property type="evidence" value="ECO:0007669"/>
    <property type="project" value="UniProtKB-KW"/>
</dbReference>
<dbReference type="Gene3D" id="2.170.260.10">
    <property type="entry name" value="paz domain"/>
    <property type="match status" value="1"/>
</dbReference>
<dbReference type="InterPro" id="IPR003100">
    <property type="entry name" value="PAZ_dom"/>
</dbReference>
<keyword evidence="10" id="KW-1185">Reference proteome</keyword>
<dbReference type="SMART" id="SM01163">
    <property type="entry name" value="DUF1785"/>
    <property type="match status" value="1"/>
</dbReference>
<dbReference type="AlphaFoldDB" id="A0A4S4DYM9"/>
<keyword evidence="5" id="KW-0687">Ribonucleoprotein</keyword>
<comment type="caution">
    <text evidence="9">The sequence shown here is derived from an EMBL/GenBank/DDBJ whole genome shotgun (WGS) entry which is preliminary data.</text>
</comment>
<dbReference type="InterPro" id="IPR003165">
    <property type="entry name" value="Piwi"/>
</dbReference>
<dbReference type="InterPro" id="IPR045246">
    <property type="entry name" value="Piwi_ago-like"/>
</dbReference>
<dbReference type="Pfam" id="PF02171">
    <property type="entry name" value="Piwi"/>
    <property type="match status" value="1"/>
</dbReference>
<evidence type="ECO:0000259" key="8">
    <source>
        <dbReference type="PROSITE" id="PS50822"/>
    </source>
</evidence>
<dbReference type="CDD" id="cd04657">
    <property type="entry name" value="Piwi_ago-like"/>
    <property type="match status" value="1"/>
</dbReference>
<dbReference type="FunFam" id="3.40.50.2300:FF:000110">
    <property type="entry name" value="Argonaute 10"/>
    <property type="match status" value="1"/>
</dbReference>
<feature type="compositionally biased region" description="Basic residues" evidence="6">
    <location>
        <begin position="1"/>
        <end position="11"/>
    </location>
</feature>
<reference evidence="9 10" key="1">
    <citation type="journal article" date="2018" name="Proc. Natl. Acad. Sci. U.S.A.">
        <title>Draft genome sequence of Camellia sinensis var. sinensis provides insights into the evolution of the tea genome and tea quality.</title>
        <authorList>
            <person name="Wei C."/>
            <person name="Yang H."/>
            <person name="Wang S."/>
            <person name="Zhao J."/>
            <person name="Liu C."/>
            <person name="Gao L."/>
            <person name="Xia E."/>
            <person name="Lu Y."/>
            <person name="Tai Y."/>
            <person name="She G."/>
            <person name="Sun J."/>
            <person name="Cao H."/>
            <person name="Tong W."/>
            <person name="Gao Q."/>
            <person name="Li Y."/>
            <person name="Deng W."/>
            <person name="Jiang X."/>
            <person name="Wang W."/>
            <person name="Chen Q."/>
            <person name="Zhang S."/>
            <person name="Li H."/>
            <person name="Wu J."/>
            <person name="Wang P."/>
            <person name="Li P."/>
            <person name="Shi C."/>
            <person name="Zheng F."/>
            <person name="Jian J."/>
            <person name="Huang B."/>
            <person name="Shan D."/>
            <person name="Shi M."/>
            <person name="Fang C."/>
            <person name="Yue Y."/>
            <person name="Li F."/>
            <person name="Li D."/>
            <person name="Wei S."/>
            <person name="Han B."/>
            <person name="Jiang C."/>
            <person name="Yin Y."/>
            <person name="Xia T."/>
            <person name="Zhang Z."/>
            <person name="Bennetzen J.L."/>
            <person name="Zhao S."/>
            <person name="Wan X."/>
        </authorList>
    </citation>
    <scope>NUCLEOTIDE SEQUENCE [LARGE SCALE GENOMIC DNA]</scope>
    <source>
        <strain evidence="10">cv. Shuchazao</strain>
        <tissue evidence="9">Leaf</tissue>
    </source>
</reference>
<feature type="domain" description="PAZ" evidence="7">
    <location>
        <begin position="305"/>
        <end position="417"/>
    </location>
</feature>
<dbReference type="GO" id="GO:0006417">
    <property type="term" value="P:regulation of translation"/>
    <property type="evidence" value="ECO:0007669"/>
    <property type="project" value="UniProtKB-KW"/>
</dbReference>
<dbReference type="InterPro" id="IPR036397">
    <property type="entry name" value="RNaseH_sf"/>
</dbReference>
<dbReference type="GO" id="GO:0003723">
    <property type="term" value="F:RNA binding"/>
    <property type="evidence" value="ECO:0007669"/>
    <property type="project" value="InterPro"/>
</dbReference>
<dbReference type="FunFam" id="3.30.420.10:FF:000013">
    <property type="entry name" value="protein argonaute 10-like"/>
    <property type="match status" value="1"/>
</dbReference>
<dbReference type="PROSITE" id="PS50822">
    <property type="entry name" value="PIWI"/>
    <property type="match status" value="1"/>
</dbReference>
<keyword evidence="4" id="KW-0943">RNA-mediated gene silencing</keyword>
<dbReference type="SUPFAM" id="SSF101690">
    <property type="entry name" value="PAZ domain"/>
    <property type="match status" value="2"/>
</dbReference>
<dbReference type="CDD" id="cd02846">
    <property type="entry name" value="PAZ_argonaute_like"/>
    <property type="match status" value="1"/>
</dbReference>
<sequence length="1123" mass="126351">MSGRGRGRGRGGRGQPRHDRPSPSPASSSGGRGGNHHIPPPASSQFPALSSPTPPLASSSASLSRDMQLKLTLQSPAPAQLTLPPVVQTPPPPQSVKEAVQPPPASSKAVRLPARPGFGTAGQKCVVRANHFMVSITPEVISKKLHREIINKLVELYRESHLGKRQLAYDGRKSVYTAGPLPFSSKDFVIKLVDQDRGARKDREFKVSIKFAAKPDIHHLQEFMRGRQLDTPQETIQVLDVVLRATLSMNNAVVGRSFFSPSFGVGDLGNGFQYWKGFYQSLRPIQMGLSLNIDMSARAFYEPILVTDFVAKYFNVKDLTRPLSDQDCLKVKRALRGIKVELAHRKHVQCRRISGLSVRPTNQLTFPLDDTGEKMSVVEYFRQKYNIILEYAFLPALVAGSDAKPVYLPMEICKIAEGQRYSKKLNEKQVSALLKATCQRPDVREGSIKQIVRHNNYNNDKLVNEEFGIQVRAELASVDARVLPPPRLKYHDTGRETQVDPRVGVWNMIDKKMVNGGKVEFWTCISFSRSRINLDQFCCELISMCRSKGMDFNEPFLPIKSAYPGQIEKDLHDIHACSTEKLANMGLTGKQLQLLIIVLPDEKRYSKKLNEKQVSALLKATCQRPDVREGSIKQMVRHNNYNNDKLVNEEFGIQVRAELASVDARVLPPPRLKYHDTGKETQVDPRVGVWNMIDKKMVNGGKVEFWTCISFSRSRINLDQFCRELISMCRSKGMDFNEPFLPIKSAYPGQIEKDLHDIHAHSTEKLANMGLTGKQLQLLIIVLPDVSGSYGKIKRVCETELGIVSQCCQPRQAQKNNNKQYLENLSLKINVKVGGRNTVLMSAIERRIPFVTDRPTIIFGADVTHSQPGDDASPPIAAVVASMDWPEVTKYRGLVSAQGHKEEIIQDLYKTYRDPQRGTVHCGMIRELLIAFKTSTGQKPHRIIFYRDGVSEGQFNQVLLHEMDAIRKACVSLEEHYLPRVTFVVVQKRHHTRLFPADHSDRRSTDRSGNILPGTVVDTHICHPNEFDFYLCSHAGIQGTSRPTHYHVLYDENQFSADALQTLTNMPPAYYAHLAAFRARFYIEGDTSENESTSGGRNTRERSIEVRPLPAIKANVKDVMFYC</sequence>
<dbReference type="Pfam" id="PF16488">
    <property type="entry name" value="ArgoL2"/>
    <property type="match status" value="2"/>
</dbReference>
<dbReference type="InterPro" id="IPR012337">
    <property type="entry name" value="RNaseH-like_sf"/>
</dbReference>
<dbReference type="STRING" id="542762.A0A4S4DYM9"/>
<name>A0A4S4DYM9_CAMSN</name>
<dbReference type="InterPro" id="IPR032472">
    <property type="entry name" value="ArgoL2"/>
</dbReference>
<dbReference type="PROSITE" id="PS50821">
    <property type="entry name" value="PAZ"/>
    <property type="match status" value="1"/>
</dbReference>
<dbReference type="Pfam" id="PF16487">
    <property type="entry name" value="ArgoMid"/>
    <property type="match status" value="2"/>
</dbReference>
<dbReference type="Gene3D" id="3.30.420.10">
    <property type="entry name" value="Ribonuclease H-like superfamily/Ribonuclease H"/>
    <property type="match status" value="1"/>
</dbReference>
<keyword evidence="3" id="KW-0810">Translation regulation</keyword>
<evidence type="ECO:0000313" key="10">
    <source>
        <dbReference type="Proteomes" id="UP000306102"/>
    </source>
</evidence>
<dbReference type="InterPro" id="IPR014811">
    <property type="entry name" value="ArgoL1"/>
</dbReference>
<dbReference type="Pfam" id="PF08699">
    <property type="entry name" value="ArgoL1"/>
    <property type="match status" value="1"/>
</dbReference>
<dbReference type="SMART" id="SM00949">
    <property type="entry name" value="PAZ"/>
    <property type="match status" value="1"/>
</dbReference>
<dbReference type="Pfam" id="PF16486">
    <property type="entry name" value="ArgoN"/>
    <property type="match status" value="1"/>
</dbReference>
<evidence type="ECO:0000256" key="6">
    <source>
        <dbReference type="SAM" id="MobiDB-lite"/>
    </source>
</evidence>
<keyword evidence="2" id="KW-0678">Repressor</keyword>
<evidence type="ECO:0000259" key="7">
    <source>
        <dbReference type="PROSITE" id="PS50821"/>
    </source>
</evidence>
<accession>A0A4S4DYM9</accession>
<evidence type="ECO:0000313" key="9">
    <source>
        <dbReference type="EMBL" id="THG08543.1"/>
    </source>
</evidence>
<dbReference type="GO" id="GO:0031047">
    <property type="term" value="P:regulatory ncRNA-mediated gene silencing"/>
    <property type="evidence" value="ECO:0007669"/>
    <property type="project" value="UniProtKB-KW"/>
</dbReference>
<evidence type="ECO:0000256" key="2">
    <source>
        <dbReference type="ARBA" id="ARBA00022491"/>
    </source>
</evidence>
<dbReference type="InterPro" id="IPR032474">
    <property type="entry name" value="Argonaute_N"/>
</dbReference>